<dbReference type="RefSeq" id="WP_241056884.1">
    <property type="nucleotide sequence ID" value="NZ_JAKWJU010000001.1"/>
</dbReference>
<comment type="caution">
    <text evidence="5">The sequence shown here is derived from an EMBL/GenBank/DDBJ whole genome shotgun (WGS) entry which is preliminary data.</text>
</comment>
<dbReference type="PANTHER" id="PTHR30146:SF109">
    <property type="entry name" value="HTH-TYPE TRANSCRIPTIONAL REGULATOR GALS"/>
    <property type="match status" value="1"/>
</dbReference>
<evidence type="ECO:0000313" key="6">
    <source>
        <dbReference type="EMBL" id="MCH6158871.1"/>
    </source>
</evidence>
<dbReference type="InterPro" id="IPR028082">
    <property type="entry name" value="Peripla_BP_I"/>
</dbReference>
<dbReference type="EMBL" id="JAKWJU010000001">
    <property type="protein sequence ID" value="MCH6158865.1"/>
    <property type="molecule type" value="Genomic_DNA"/>
</dbReference>
<evidence type="ECO:0000256" key="2">
    <source>
        <dbReference type="ARBA" id="ARBA00023125"/>
    </source>
</evidence>
<keyword evidence="3" id="KW-0804">Transcription</keyword>
<evidence type="ECO:0000256" key="1">
    <source>
        <dbReference type="ARBA" id="ARBA00023015"/>
    </source>
</evidence>
<proteinExistence type="predicted"/>
<dbReference type="SUPFAM" id="SSF53822">
    <property type="entry name" value="Periplasmic binding protein-like I"/>
    <property type="match status" value="1"/>
</dbReference>
<feature type="domain" description="HTH lacI-type" evidence="4">
    <location>
        <begin position="5"/>
        <end position="59"/>
    </location>
</feature>
<keyword evidence="2" id="KW-0238">DNA-binding</keyword>
<dbReference type="EMBL" id="JAKWJU010000002">
    <property type="protein sequence ID" value="MCH6158871.1"/>
    <property type="molecule type" value="Genomic_DNA"/>
</dbReference>
<dbReference type="Gene3D" id="1.10.260.40">
    <property type="entry name" value="lambda repressor-like DNA-binding domains"/>
    <property type="match status" value="1"/>
</dbReference>
<keyword evidence="1" id="KW-0805">Transcription regulation</keyword>
<protein>
    <submittedName>
        <fullName evidence="5">LacI family transcriptional regulator</fullName>
    </submittedName>
</protein>
<dbReference type="SMART" id="SM00354">
    <property type="entry name" value="HTH_LACI"/>
    <property type="match status" value="1"/>
</dbReference>
<reference evidence="5" key="2">
    <citation type="journal article" date="2023" name="Int. J. Syst. Evol. Microbiol.">
        <title>Streptomyces marispadix sp. nov., isolated from marine beach sediment of the Northern Coast of Portugal.</title>
        <authorList>
            <person name="dos Santos J.D.N."/>
            <person name="Vitorino I.R."/>
            <person name="Kallscheuer N."/>
            <person name="Srivastava A."/>
            <person name="Krautwurst S."/>
            <person name="Marz M."/>
            <person name="Jogler C."/>
            <person name="Lobo Da Cunha A."/>
            <person name="Catita J."/>
            <person name="Goncalves H."/>
            <person name="Gonzalez I."/>
            <person name="Reyes F."/>
            <person name="Lage O.M."/>
        </authorList>
    </citation>
    <scope>NUCLEOTIDE SEQUENCE</scope>
    <source>
        <strain evidence="5">M600PL45_2</strain>
    </source>
</reference>
<keyword evidence="7" id="KW-1185">Reference proteome</keyword>
<evidence type="ECO:0000259" key="4">
    <source>
        <dbReference type="PROSITE" id="PS50932"/>
    </source>
</evidence>
<dbReference type="InterPro" id="IPR010982">
    <property type="entry name" value="Lambda_DNA-bd_dom_sf"/>
</dbReference>
<dbReference type="PROSITE" id="PS50932">
    <property type="entry name" value="HTH_LACI_2"/>
    <property type="match status" value="1"/>
</dbReference>
<dbReference type="CDD" id="cd01392">
    <property type="entry name" value="HTH_LacI"/>
    <property type="match status" value="1"/>
</dbReference>
<dbReference type="InterPro" id="IPR046335">
    <property type="entry name" value="LacI/GalR-like_sensor"/>
</dbReference>
<dbReference type="Pfam" id="PF00356">
    <property type="entry name" value="LacI"/>
    <property type="match status" value="1"/>
</dbReference>
<reference evidence="5" key="1">
    <citation type="submission" date="2022-03" db="EMBL/GenBank/DDBJ databases">
        <authorList>
            <person name="Santos J.D.N."/>
            <person name="Kallscheuer N."/>
            <person name="Jogler C."/>
            <person name="Lage O.M."/>
        </authorList>
    </citation>
    <scope>NUCLEOTIDE SEQUENCE</scope>
    <source>
        <strain evidence="5">M600PL45_2</strain>
    </source>
</reference>
<accession>A0ABS9SRE0</accession>
<dbReference type="SUPFAM" id="SSF47413">
    <property type="entry name" value="lambda repressor-like DNA-binding domains"/>
    <property type="match status" value="1"/>
</dbReference>
<dbReference type="PANTHER" id="PTHR30146">
    <property type="entry name" value="LACI-RELATED TRANSCRIPTIONAL REPRESSOR"/>
    <property type="match status" value="1"/>
</dbReference>
<dbReference type="Proteomes" id="UP001166784">
    <property type="component" value="Unassembled WGS sequence"/>
</dbReference>
<evidence type="ECO:0000256" key="3">
    <source>
        <dbReference type="ARBA" id="ARBA00023163"/>
    </source>
</evidence>
<sequence>MPRRITIYDVASQAGVSISTVSLALNTPARVSERTRQRVLKAADALGYTPKTEAVAKARKGVGRIGVLAPYTSYPSVARRLSGVLKAVGDGPLEVVVFDHASAAHSASPLLETLPLTGRLDGLIVMSLPLEDHAARRLTDSRLPAVLVDARRDGFDSVHTDDADGGRLVAEHLLERGYHSFGFLGEEQMSQAYQSPGQRRLAGFRTALASAGHRLEAERVRHTPHGLEQATKAAKELLASPDRPRALFAADDTLAAGALRAAGSLGLAVPGDLALAGFDDSELARALELTTVRQPLEESGHTAADLLIQRITHGPTATRETTLKLELLPRHST</sequence>
<dbReference type="PROSITE" id="PS00356">
    <property type="entry name" value="HTH_LACI_1"/>
    <property type="match status" value="1"/>
</dbReference>
<evidence type="ECO:0000313" key="7">
    <source>
        <dbReference type="Proteomes" id="UP001166784"/>
    </source>
</evidence>
<dbReference type="CDD" id="cd06267">
    <property type="entry name" value="PBP1_LacI_sugar_binding-like"/>
    <property type="match status" value="1"/>
</dbReference>
<name>A0ABS9SRE0_9ACTN</name>
<dbReference type="InterPro" id="IPR000843">
    <property type="entry name" value="HTH_LacI"/>
</dbReference>
<organism evidence="5 7">
    <name type="scientific">Streptomyces marispadix</name>
    <dbReference type="NCBI Taxonomy" id="2922868"/>
    <lineage>
        <taxon>Bacteria</taxon>
        <taxon>Bacillati</taxon>
        <taxon>Actinomycetota</taxon>
        <taxon>Actinomycetes</taxon>
        <taxon>Kitasatosporales</taxon>
        <taxon>Streptomycetaceae</taxon>
        <taxon>Streptomyces</taxon>
    </lineage>
</organism>
<gene>
    <name evidence="5" type="ORF">MMA15_00060</name>
    <name evidence="6" type="ORF">MMA15_00105</name>
</gene>
<evidence type="ECO:0000313" key="5">
    <source>
        <dbReference type="EMBL" id="MCH6158865.1"/>
    </source>
</evidence>
<dbReference type="Gene3D" id="3.40.50.2300">
    <property type="match status" value="2"/>
</dbReference>
<dbReference type="Pfam" id="PF13377">
    <property type="entry name" value="Peripla_BP_3"/>
    <property type="match status" value="1"/>
</dbReference>